<dbReference type="AlphaFoldDB" id="A0A1I8JPB4"/>
<proteinExistence type="predicted"/>
<sequence length="201" mass="22728">FVVWQICPCQISPCQPASKAGLNQLHKERKWDAETTRGSRSVRCLKQLSREVRETSWTNGRESETKRLLLHKEREPLERCTALGLDETSVNSRGEMANDDAASSTGGDRRRDENCRAPTSTACIEVVRCDQVQRTEIQMSTNSPYYNQYFAYEFHMSKTTASSTSGLPHRSKRHPGGPKGYVKVRHQRYCKGEQAKASTAS</sequence>
<evidence type="ECO:0000313" key="3">
    <source>
        <dbReference type="WBParaSite" id="snap_masked-unitig_36683-processed-gene-0.0-mRNA-1"/>
    </source>
</evidence>
<dbReference type="WBParaSite" id="snap_masked-unitig_36683-processed-gene-0.0-mRNA-1">
    <property type="protein sequence ID" value="snap_masked-unitig_36683-processed-gene-0.0-mRNA-1"/>
    <property type="gene ID" value="snap_masked-unitig_36683-processed-gene-0.0"/>
</dbReference>
<dbReference type="Proteomes" id="UP000095280">
    <property type="component" value="Unplaced"/>
</dbReference>
<name>A0A1I8JPB4_9PLAT</name>
<accession>A0A1I8JPB4</accession>
<evidence type="ECO:0000313" key="2">
    <source>
        <dbReference type="Proteomes" id="UP000095280"/>
    </source>
</evidence>
<protein>
    <submittedName>
        <fullName evidence="3">C2 domain-containing protein</fullName>
    </submittedName>
</protein>
<reference evidence="3" key="1">
    <citation type="submission" date="2016-11" db="UniProtKB">
        <authorList>
            <consortium name="WormBaseParasite"/>
        </authorList>
    </citation>
    <scope>IDENTIFICATION</scope>
</reference>
<keyword evidence="2" id="KW-1185">Reference proteome</keyword>
<evidence type="ECO:0000256" key="1">
    <source>
        <dbReference type="SAM" id="MobiDB-lite"/>
    </source>
</evidence>
<feature type="region of interest" description="Disordered" evidence="1">
    <location>
        <begin position="161"/>
        <end position="184"/>
    </location>
</feature>
<organism evidence="2 3">
    <name type="scientific">Macrostomum lignano</name>
    <dbReference type="NCBI Taxonomy" id="282301"/>
    <lineage>
        <taxon>Eukaryota</taxon>
        <taxon>Metazoa</taxon>
        <taxon>Spiralia</taxon>
        <taxon>Lophotrochozoa</taxon>
        <taxon>Platyhelminthes</taxon>
        <taxon>Rhabditophora</taxon>
        <taxon>Macrostomorpha</taxon>
        <taxon>Macrostomida</taxon>
        <taxon>Macrostomidae</taxon>
        <taxon>Macrostomum</taxon>
    </lineage>
</organism>
<feature type="region of interest" description="Disordered" evidence="1">
    <location>
        <begin position="88"/>
        <end position="116"/>
    </location>
</feature>
<feature type="compositionally biased region" description="Basic residues" evidence="1">
    <location>
        <begin position="169"/>
        <end position="184"/>
    </location>
</feature>